<dbReference type="Pfam" id="PF00102">
    <property type="entry name" value="Y_phosphatase"/>
    <property type="match status" value="2"/>
</dbReference>
<dbReference type="InParanoid" id="A0A1Y2B933"/>
<dbReference type="STRING" id="71784.A0A1Y2B933"/>
<dbReference type="PROSITE" id="PS50056">
    <property type="entry name" value="TYR_PHOSPHATASE_2"/>
    <property type="match status" value="1"/>
</dbReference>
<keyword evidence="5" id="KW-1185">Reference proteome</keyword>
<dbReference type="CDD" id="cd00047">
    <property type="entry name" value="PTPc"/>
    <property type="match status" value="1"/>
</dbReference>
<evidence type="ECO:0000259" key="2">
    <source>
        <dbReference type="PROSITE" id="PS50055"/>
    </source>
</evidence>
<dbReference type="InterPro" id="IPR000242">
    <property type="entry name" value="PTP_cat"/>
</dbReference>
<dbReference type="PRINTS" id="PR00700">
    <property type="entry name" value="PRTYPHPHTASE"/>
</dbReference>
<feature type="domain" description="Tyrosine specific protein phosphatases" evidence="3">
    <location>
        <begin position="227"/>
        <end position="320"/>
    </location>
</feature>
<comment type="caution">
    <text evidence="4">The sequence shown here is derived from an EMBL/GenBank/DDBJ whole genome shotgun (WGS) entry which is preliminary data.</text>
</comment>
<proteinExistence type="inferred from homology"/>
<evidence type="ECO:0000313" key="5">
    <source>
        <dbReference type="Proteomes" id="UP000193986"/>
    </source>
</evidence>
<dbReference type="PANTHER" id="PTHR19134:SF449">
    <property type="entry name" value="TYROSINE-PROTEIN PHOSPHATASE 1"/>
    <property type="match status" value="1"/>
</dbReference>
<dbReference type="InterPro" id="IPR000387">
    <property type="entry name" value="Tyr_Pase_dom"/>
</dbReference>
<feature type="domain" description="Tyrosine-protein phosphatase" evidence="2">
    <location>
        <begin position="17"/>
        <end position="329"/>
    </location>
</feature>
<dbReference type="PROSITE" id="PS00383">
    <property type="entry name" value="TYR_PHOSPHATASE_1"/>
    <property type="match status" value="1"/>
</dbReference>
<dbReference type="GO" id="GO:0004725">
    <property type="term" value="F:protein tyrosine phosphatase activity"/>
    <property type="evidence" value="ECO:0007669"/>
    <property type="project" value="InterPro"/>
</dbReference>
<dbReference type="Gene3D" id="3.90.190.10">
    <property type="entry name" value="Protein tyrosine phosphatase superfamily"/>
    <property type="match status" value="1"/>
</dbReference>
<name>A0A1Y2B933_9TREE</name>
<organism evidence="4 5">
    <name type="scientific">Naematelia encephala</name>
    <dbReference type="NCBI Taxonomy" id="71784"/>
    <lineage>
        <taxon>Eukaryota</taxon>
        <taxon>Fungi</taxon>
        <taxon>Dikarya</taxon>
        <taxon>Basidiomycota</taxon>
        <taxon>Agaricomycotina</taxon>
        <taxon>Tremellomycetes</taxon>
        <taxon>Tremellales</taxon>
        <taxon>Naemateliaceae</taxon>
        <taxon>Naematelia</taxon>
    </lineage>
</organism>
<dbReference type="AlphaFoldDB" id="A0A1Y2B933"/>
<dbReference type="FunCoup" id="A0A1Y2B933">
    <property type="interactions" value="450"/>
</dbReference>
<dbReference type="OrthoDB" id="10253954at2759"/>
<evidence type="ECO:0000256" key="1">
    <source>
        <dbReference type="ARBA" id="ARBA00009649"/>
    </source>
</evidence>
<protein>
    <submittedName>
        <fullName evidence="4">Protein-tyrosine phosphatase-like protein</fullName>
    </submittedName>
</protein>
<dbReference type="Proteomes" id="UP000193986">
    <property type="component" value="Unassembled WGS sequence"/>
</dbReference>
<dbReference type="InterPro" id="IPR003595">
    <property type="entry name" value="Tyr_Pase_cat"/>
</dbReference>
<dbReference type="InterPro" id="IPR029021">
    <property type="entry name" value="Prot-tyrosine_phosphatase-like"/>
</dbReference>
<dbReference type="SMART" id="SM00194">
    <property type="entry name" value="PTPc"/>
    <property type="match status" value="1"/>
</dbReference>
<evidence type="ECO:0000259" key="3">
    <source>
        <dbReference type="PROSITE" id="PS50056"/>
    </source>
</evidence>
<dbReference type="SMART" id="SM00404">
    <property type="entry name" value="PTPc_motif"/>
    <property type="match status" value="1"/>
</dbReference>
<dbReference type="EMBL" id="MCFC01000016">
    <property type="protein sequence ID" value="ORY31264.1"/>
    <property type="molecule type" value="Genomic_DNA"/>
</dbReference>
<reference evidence="4 5" key="1">
    <citation type="submission" date="2016-07" db="EMBL/GenBank/DDBJ databases">
        <title>Pervasive Adenine N6-methylation of Active Genes in Fungi.</title>
        <authorList>
            <consortium name="DOE Joint Genome Institute"/>
            <person name="Mondo S.J."/>
            <person name="Dannebaum R.O."/>
            <person name="Kuo R.C."/>
            <person name="Labutti K."/>
            <person name="Haridas S."/>
            <person name="Kuo A."/>
            <person name="Salamov A."/>
            <person name="Ahrendt S.R."/>
            <person name="Lipzen A."/>
            <person name="Sullivan W."/>
            <person name="Andreopoulos W.B."/>
            <person name="Clum A."/>
            <person name="Lindquist E."/>
            <person name="Daum C."/>
            <person name="Ramamoorthy G.K."/>
            <person name="Gryganskyi A."/>
            <person name="Culley D."/>
            <person name="Magnuson J.K."/>
            <person name="James T.Y."/>
            <person name="O'Malley M.A."/>
            <person name="Stajich J.E."/>
            <person name="Spatafora J.W."/>
            <person name="Visel A."/>
            <person name="Grigoriev I.V."/>
        </authorList>
    </citation>
    <scope>NUCLEOTIDE SEQUENCE [LARGE SCALE GENOMIC DNA]</scope>
    <source>
        <strain evidence="4 5">68-887.2</strain>
    </source>
</reference>
<dbReference type="PROSITE" id="PS50055">
    <property type="entry name" value="TYR_PHOSPHATASE_PTP"/>
    <property type="match status" value="1"/>
</dbReference>
<dbReference type="InterPro" id="IPR016130">
    <property type="entry name" value="Tyr_Pase_AS"/>
</dbReference>
<evidence type="ECO:0000313" key="4">
    <source>
        <dbReference type="EMBL" id="ORY31264.1"/>
    </source>
</evidence>
<dbReference type="InterPro" id="IPR050348">
    <property type="entry name" value="Protein-Tyr_Phosphatase"/>
</dbReference>
<dbReference type="PANTHER" id="PTHR19134">
    <property type="entry name" value="RECEPTOR-TYPE TYROSINE-PROTEIN PHOSPHATASE"/>
    <property type="match status" value="1"/>
</dbReference>
<dbReference type="SUPFAM" id="SSF52799">
    <property type="entry name" value="(Phosphotyrosine protein) phosphatases II"/>
    <property type="match status" value="1"/>
</dbReference>
<comment type="similarity">
    <text evidence="1">Belongs to the protein-tyrosine phosphatase family. Non-receptor class subfamily.</text>
</comment>
<gene>
    <name evidence="4" type="ORF">BCR39DRAFT_527197</name>
</gene>
<accession>A0A1Y2B933</accession>
<sequence length="337" mass="37318">MPSLNETYYILQDREDERREFSSTRSHSHYPRPESLWYSVSNSTRNANRNRYSNVLAYDRTAVTVDLGGGDGKRAYLNANVVCDGRGDWWVASQAPLPNTLHAFFLAILTRSASQHPLVAPLIPPSASSSIPCTAILVQLTGFEENGLSKADPYLPYSIPGEPRTYSSSDSPLTLDLHPLIREPMKDHSSIRTEVDLSSSAGDVMRVIHYHFEGWPDFGVPKGDDVKALERLVREVVGVRAANGGLACEVWVHCSAGVGRTGTFLSLLSLLPRPFKPISDPHPSPLGPIPDELAKDPVAQTIDQIREYRGMMVQGPEQMRFIYEVSADMCISPLRQT</sequence>